<keyword evidence="10" id="KW-1185">Reference proteome</keyword>
<dbReference type="SUPFAM" id="SSF144091">
    <property type="entry name" value="Rhomboid-like"/>
    <property type="match status" value="1"/>
</dbReference>
<evidence type="ECO:0000259" key="8">
    <source>
        <dbReference type="Pfam" id="PF01694"/>
    </source>
</evidence>
<dbReference type="InterPro" id="IPR035952">
    <property type="entry name" value="Rhomboid-like_sf"/>
</dbReference>
<comment type="similarity">
    <text evidence="2">Belongs to the peptidase S54 family.</text>
</comment>
<reference evidence="9 10" key="1">
    <citation type="submission" date="2023-07" db="EMBL/GenBank/DDBJ databases">
        <title>Genomic Encyclopedia of Type Strains, Phase IV (KMG-IV): sequencing the most valuable type-strain genomes for metagenomic binning, comparative biology and taxonomic classification.</title>
        <authorList>
            <person name="Goeker M."/>
        </authorList>
    </citation>
    <scope>NUCLEOTIDE SEQUENCE [LARGE SCALE GENOMIC DNA]</scope>
    <source>
        <strain evidence="9 10">DSM 19092</strain>
    </source>
</reference>
<dbReference type="EMBL" id="JAUSTR010000016">
    <property type="protein sequence ID" value="MDQ0163475.1"/>
    <property type="molecule type" value="Genomic_DNA"/>
</dbReference>
<name>A0ABT9VRG7_9BACI</name>
<dbReference type="InterPro" id="IPR022764">
    <property type="entry name" value="Peptidase_S54_rhomboid_dom"/>
</dbReference>
<comment type="subcellular location">
    <subcellularLocation>
        <location evidence="1">Membrane</location>
        <topology evidence="1">Multi-pass membrane protein</topology>
    </subcellularLocation>
</comment>
<feature type="transmembrane region" description="Helical" evidence="7">
    <location>
        <begin position="120"/>
        <end position="138"/>
    </location>
</feature>
<evidence type="ECO:0000256" key="2">
    <source>
        <dbReference type="ARBA" id="ARBA00009045"/>
    </source>
</evidence>
<proteinExistence type="inferred from homology"/>
<dbReference type="RefSeq" id="WP_083979214.1">
    <property type="nucleotide sequence ID" value="NZ_JAUSTR010000016.1"/>
</dbReference>
<evidence type="ECO:0000313" key="10">
    <source>
        <dbReference type="Proteomes" id="UP001225646"/>
    </source>
</evidence>
<feature type="transmembrane region" description="Helical" evidence="7">
    <location>
        <begin position="219"/>
        <end position="235"/>
    </location>
</feature>
<dbReference type="InterPro" id="IPR050925">
    <property type="entry name" value="Rhomboid_protease_S54"/>
</dbReference>
<evidence type="ECO:0000256" key="4">
    <source>
        <dbReference type="ARBA" id="ARBA00022801"/>
    </source>
</evidence>
<dbReference type="Proteomes" id="UP001225646">
    <property type="component" value="Unassembled WGS sequence"/>
</dbReference>
<gene>
    <name evidence="9" type="ORF">J2S06_002558</name>
</gene>
<keyword evidence="6 7" id="KW-0472">Membrane</keyword>
<evidence type="ECO:0000256" key="5">
    <source>
        <dbReference type="ARBA" id="ARBA00022989"/>
    </source>
</evidence>
<feature type="transmembrane region" description="Helical" evidence="7">
    <location>
        <begin position="64"/>
        <end position="84"/>
    </location>
</feature>
<dbReference type="GO" id="GO:0006508">
    <property type="term" value="P:proteolysis"/>
    <property type="evidence" value="ECO:0007669"/>
    <property type="project" value="UniProtKB-KW"/>
</dbReference>
<evidence type="ECO:0000256" key="6">
    <source>
        <dbReference type="ARBA" id="ARBA00023136"/>
    </source>
</evidence>
<keyword evidence="4" id="KW-0378">Hydrolase</keyword>
<sequence>MLTRNENFQPFYLYPVVSMICFIQVFIWFLLQIPHPFFTLLFAFLSGYNAGIQAGEWWRLLTPIFLHTNFSHLFFNTISFILFAPPLERILTSWKFTIVYFVCGIFANIATFVLEPENYVHVGASGAIFGLFGIYVFMALYRKEQMDKRNVQLILTIIAIGIITTLFSSNTNVVAHLSGLLIGFLIAPILIKKKVHFHHYSFYETPQKGLKTIFYRKEFLGFFIVILALIVLLILF</sequence>
<dbReference type="PANTHER" id="PTHR43731">
    <property type="entry name" value="RHOMBOID PROTEASE"/>
    <property type="match status" value="1"/>
</dbReference>
<evidence type="ECO:0000313" key="9">
    <source>
        <dbReference type="EMBL" id="MDQ0163475.1"/>
    </source>
</evidence>
<keyword evidence="3 7" id="KW-0812">Transmembrane</keyword>
<comment type="caution">
    <text evidence="9">The sequence shown here is derived from an EMBL/GenBank/DDBJ whole genome shotgun (WGS) entry which is preliminary data.</text>
</comment>
<keyword evidence="9" id="KW-0645">Protease</keyword>
<dbReference type="PANTHER" id="PTHR43731:SF14">
    <property type="entry name" value="PRESENILIN-ASSOCIATED RHOMBOID-LIKE PROTEIN, MITOCHONDRIAL"/>
    <property type="match status" value="1"/>
</dbReference>
<feature type="transmembrane region" description="Helical" evidence="7">
    <location>
        <begin position="150"/>
        <end position="167"/>
    </location>
</feature>
<feature type="transmembrane region" description="Helical" evidence="7">
    <location>
        <begin position="173"/>
        <end position="191"/>
    </location>
</feature>
<keyword evidence="5 7" id="KW-1133">Transmembrane helix</keyword>
<feature type="transmembrane region" description="Helical" evidence="7">
    <location>
        <begin position="12"/>
        <end position="31"/>
    </location>
</feature>
<dbReference type="Pfam" id="PF01694">
    <property type="entry name" value="Rhomboid"/>
    <property type="match status" value="1"/>
</dbReference>
<feature type="domain" description="Peptidase S54 rhomboid" evidence="8">
    <location>
        <begin position="55"/>
        <end position="192"/>
    </location>
</feature>
<evidence type="ECO:0000256" key="3">
    <source>
        <dbReference type="ARBA" id="ARBA00022692"/>
    </source>
</evidence>
<accession>A0ABT9VRG7</accession>
<organism evidence="9 10">
    <name type="scientific">Aeribacillus alveayuensis</name>
    <dbReference type="NCBI Taxonomy" id="279215"/>
    <lineage>
        <taxon>Bacteria</taxon>
        <taxon>Bacillati</taxon>
        <taxon>Bacillota</taxon>
        <taxon>Bacilli</taxon>
        <taxon>Bacillales</taxon>
        <taxon>Bacillaceae</taxon>
        <taxon>Aeribacillus</taxon>
    </lineage>
</organism>
<feature type="transmembrane region" description="Helical" evidence="7">
    <location>
        <begin position="96"/>
        <end position="114"/>
    </location>
</feature>
<evidence type="ECO:0000256" key="1">
    <source>
        <dbReference type="ARBA" id="ARBA00004141"/>
    </source>
</evidence>
<evidence type="ECO:0000256" key="7">
    <source>
        <dbReference type="SAM" id="Phobius"/>
    </source>
</evidence>
<protein>
    <submittedName>
        <fullName evidence="9">Membrane associated rhomboid family serine protease</fullName>
    </submittedName>
</protein>
<dbReference type="Gene3D" id="1.20.1540.10">
    <property type="entry name" value="Rhomboid-like"/>
    <property type="match status" value="1"/>
</dbReference>
<dbReference type="GO" id="GO:0008233">
    <property type="term" value="F:peptidase activity"/>
    <property type="evidence" value="ECO:0007669"/>
    <property type="project" value="UniProtKB-KW"/>
</dbReference>